<reference evidence="2 3" key="1">
    <citation type="submission" date="2019-03" db="EMBL/GenBank/DDBJ databases">
        <title>First draft genome of Liparis tanakae, snailfish: a comprehensive survey of snailfish specific genes.</title>
        <authorList>
            <person name="Kim W."/>
            <person name="Song I."/>
            <person name="Jeong J.-H."/>
            <person name="Kim D."/>
            <person name="Kim S."/>
            <person name="Ryu S."/>
            <person name="Song J.Y."/>
            <person name="Lee S.K."/>
        </authorList>
    </citation>
    <scope>NUCLEOTIDE SEQUENCE [LARGE SCALE GENOMIC DNA]</scope>
    <source>
        <tissue evidence="2">Muscle</tissue>
    </source>
</reference>
<proteinExistence type="predicted"/>
<feature type="compositionally biased region" description="Acidic residues" evidence="1">
    <location>
        <begin position="15"/>
        <end position="121"/>
    </location>
</feature>
<dbReference type="Proteomes" id="UP000314294">
    <property type="component" value="Unassembled WGS sequence"/>
</dbReference>
<dbReference type="EMBL" id="SRLO01001559">
    <property type="protein sequence ID" value="TNN36880.1"/>
    <property type="molecule type" value="Genomic_DNA"/>
</dbReference>
<protein>
    <submittedName>
        <fullName evidence="2">Uncharacterized protein</fullName>
    </submittedName>
</protein>
<evidence type="ECO:0000256" key="1">
    <source>
        <dbReference type="SAM" id="MobiDB-lite"/>
    </source>
</evidence>
<name>A0A4Z2F7L0_9TELE</name>
<gene>
    <name evidence="2" type="ORF">EYF80_052967</name>
</gene>
<feature type="region of interest" description="Disordered" evidence="1">
    <location>
        <begin position="1"/>
        <end position="150"/>
    </location>
</feature>
<sequence>MEVQQHVNNTPQSIDTEDTEDVEDTEDMKDTEDREDVEDTEDVEDMKDREDVEDTEDTEDMKDREDVEDTEDVEDREDVEDTEDTEDMKDTEDREDVEDTEDMKDTEDREDVEDTEDVEDREDMKDTDRGHIIQTSDTQRNTEEDEDEDEVLLKAGDKWSEGELQTLFPTMHRDTPLSHDIHDEEDRAGDWLVCCPIGQQDEYKEAGTQDACLSEAEDCGTCSPEELLEETVERLKTVMETDRWRERQTGERAELLQAADQVGSSIHHLVDAVRTDAN</sequence>
<dbReference type="AlphaFoldDB" id="A0A4Z2F7L0"/>
<dbReference type="OrthoDB" id="10014385at2759"/>
<keyword evidence="3" id="KW-1185">Reference proteome</keyword>
<feature type="compositionally biased region" description="Polar residues" evidence="1">
    <location>
        <begin position="1"/>
        <end position="14"/>
    </location>
</feature>
<evidence type="ECO:0000313" key="2">
    <source>
        <dbReference type="EMBL" id="TNN36880.1"/>
    </source>
</evidence>
<feature type="compositionally biased region" description="Basic and acidic residues" evidence="1">
    <location>
        <begin position="122"/>
        <end position="131"/>
    </location>
</feature>
<organism evidence="2 3">
    <name type="scientific">Liparis tanakae</name>
    <name type="common">Tanaka's snailfish</name>
    <dbReference type="NCBI Taxonomy" id="230148"/>
    <lineage>
        <taxon>Eukaryota</taxon>
        <taxon>Metazoa</taxon>
        <taxon>Chordata</taxon>
        <taxon>Craniata</taxon>
        <taxon>Vertebrata</taxon>
        <taxon>Euteleostomi</taxon>
        <taxon>Actinopterygii</taxon>
        <taxon>Neopterygii</taxon>
        <taxon>Teleostei</taxon>
        <taxon>Neoteleostei</taxon>
        <taxon>Acanthomorphata</taxon>
        <taxon>Eupercaria</taxon>
        <taxon>Perciformes</taxon>
        <taxon>Cottioidei</taxon>
        <taxon>Cottales</taxon>
        <taxon>Liparidae</taxon>
        <taxon>Liparis</taxon>
    </lineage>
</organism>
<comment type="caution">
    <text evidence="2">The sequence shown here is derived from an EMBL/GenBank/DDBJ whole genome shotgun (WGS) entry which is preliminary data.</text>
</comment>
<evidence type="ECO:0000313" key="3">
    <source>
        <dbReference type="Proteomes" id="UP000314294"/>
    </source>
</evidence>
<accession>A0A4Z2F7L0</accession>